<sequence>MWWRWVPKTSRRTLGWTIATEIIHPWLGRPAGWWFSYRQLNEWLWKDGVNRKNTSDVRDMLFREFEFLEPLLEEQPFIMGSHPSVADYGYFASMFRHFGNDPVSAETMRMQAPNTYEWLARLWNAKPDKLSAEQIWHEPTQPFWLPMLDRIANDYLPYLKQNAEAYLADQKRFDFAGKSLQFNGTKATAYRVWCYCQLQKAFHDLSKEHKEKVRTYFNDVEGFDQFVNAKVIDVNMDQNYMLPWRPKDQKRPGFTPSIWIFGQPRN</sequence>
<reference evidence="2 3" key="1">
    <citation type="submission" date="2017-10" db="EMBL/GenBank/DDBJ databases">
        <title>Nyctiphanis sp. nov., isolated from the stomach of the euphausiid Nyctiphanes simplex (Hansen, 1911) in the Gulf of California.</title>
        <authorList>
            <person name="Gomez-Gil B."/>
            <person name="Aguilar-Mendez M."/>
            <person name="Lopez-Cortes A."/>
            <person name="Gomez-Gutierrez J."/>
            <person name="Roque A."/>
            <person name="Lang E."/>
            <person name="Gonzalez-Castillo A."/>
        </authorList>
    </citation>
    <scope>NUCLEOTIDE SEQUENCE [LARGE SCALE GENOMIC DNA]</scope>
    <source>
        <strain evidence="2 3">CAIM 600</strain>
    </source>
</reference>
<evidence type="ECO:0000313" key="2">
    <source>
        <dbReference type="EMBL" id="RXJ74462.1"/>
    </source>
</evidence>
<keyword evidence="3" id="KW-1185">Reference proteome</keyword>
<accession>A0A4Q0YT74</accession>
<dbReference type="AlphaFoldDB" id="A0A4Q0YT74"/>
<proteinExistence type="predicted"/>
<dbReference type="EMBL" id="PEIB01000002">
    <property type="protein sequence ID" value="RXJ74462.1"/>
    <property type="molecule type" value="Genomic_DNA"/>
</dbReference>
<evidence type="ECO:0000313" key="3">
    <source>
        <dbReference type="Proteomes" id="UP000290287"/>
    </source>
</evidence>
<evidence type="ECO:0000259" key="1">
    <source>
        <dbReference type="Pfam" id="PF00043"/>
    </source>
</evidence>
<comment type="caution">
    <text evidence="2">The sequence shown here is derived from an EMBL/GenBank/DDBJ whole genome shotgun (WGS) entry which is preliminary data.</text>
</comment>
<gene>
    <name evidence="2" type="ORF">CS022_02380</name>
</gene>
<feature type="domain" description="Glutathione S-transferase C-terminal" evidence="1">
    <location>
        <begin position="54"/>
        <end position="123"/>
    </location>
</feature>
<organism evidence="2 3">
    <name type="scientific">Veronia nyctiphanis</name>
    <dbReference type="NCBI Taxonomy" id="1278244"/>
    <lineage>
        <taxon>Bacteria</taxon>
        <taxon>Pseudomonadati</taxon>
        <taxon>Pseudomonadota</taxon>
        <taxon>Gammaproteobacteria</taxon>
        <taxon>Vibrionales</taxon>
        <taxon>Vibrionaceae</taxon>
        <taxon>Veronia</taxon>
    </lineage>
</organism>
<name>A0A4Q0YT74_9GAMM</name>
<dbReference type="Gene3D" id="1.20.1050.10">
    <property type="match status" value="1"/>
</dbReference>
<dbReference type="Pfam" id="PF00043">
    <property type="entry name" value="GST_C"/>
    <property type="match status" value="1"/>
</dbReference>
<dbReference type="InterPro" id="IPR004046">
    <property type="entry name" value="GST_C"/>
</dbReference>
<dbReference type="Proteomes" id="UP000290287">
    <property type="component" value="Unassembled WGS sequence"/>
</dbReference>
<protein>
    <recommendedName>
        <fullName evidence="1">Glutathione S-transferase C-terminal domain-containing protein</fullName>
    </recommendedName>
</protein>
<dbReference type="SUPFAM" id="SSF47616">
    <property type="entry name" value="GST C-terminal domain-like"/>
    <property type="match status" value="1"/>
</dbReference>
<dbReference type="InterPro" id="IPR036282">
    <property type="entry name" value="Glutathione-S-Trfase_C_sf"/>
</dbReference>